<keyword evidence="1" id="KW-0067">ATP-binding</keyword>
<reference evidence="1" key="1">
    <citation type="submission" date="2023-08" db="EMBL/GenBank/DDBJ databases">
        <title>Functional and genomic diversity of the sorghum phyllosphere microbiome.</title>
        <authorList>
            <person name="Shade A."/>
        </authorList>
    </citation>
    <scope>NUCLEOTIDE SEQUENCE</scope>
    <source>
        <strain evidence="1">SORGH_AS_0885</strain>
    </source>
</reference>
<evidence type="ECO:0000313" key="1">
    <source>
        <dbReference type="EMBL" id="MDR6209021.1"/>
    </source>
</evidence>
<keyword evidence="2" id="KW-1185">Reference proteome</keyword>
<sequence>MSGIVTERVDGVGSDVPVLAVEDLRVHFPVGRSLGVRRGVVKAVDGVSFEVRKGETLGVVGESGCGKSTIGMAVQGLVPVTSGSIAINGQDVSRARGRARQASRRQTQMIFQDPTSSLNARMTVGELLEEPLVVHHLVPAAERRRRVHELLDQVHLPREAADRYPHEFSGGQRQRVSIARALAVDPALIVCDEPIASLDLSVRAQILNLLKELQRETDLALLFISHDLAAVSHISDRVLVMYLGRAMELTTRERVYAEPVHPYTRALLSAVPVPDPDVERSRQRILLRGEVPSPLDPPSGCVFRTRCPVALPTCADDRPTWTAVGGPDPHDVACHRSGELLAELPTDLAEALTPR</sequence>
<evidence type="ECO:0000313" key="2">
    <source>
        <dbReference type="Proteomes" id="UP001261666"/>
    </source>
</evidence>
<protein>
    <submittedName>
        <fullName evidence="1">Oligopeptide transport system ATP-binding protein</fullName>
    </submittedName>
</protein>
<gene>
    <name evidence="1" type="ORF">QE364_000713</name>
</gene>
<dbReference type="EMBL" id="JAVIZJ010000002">
    <property type="protein sequence ID" value="MDR6209021.1"/>
    <property type="molecule type" value="Genomic_DNA"/>
</dbReference>
<comment type="caution">
    <text evidence="1">The sequence shown here is derived from an EMBL/GenBank/DDBJ whole genome shotgun (WGS) entry which is preliminary data.</text>
</comment>
<keyword evidence="1" id="KW-0547">Nucleotide-binding</keyword>
<accession>A0ACC6IE63</accession>
<dbReference type="Proteomes" id="UP001261666">
    <property type="component" value="Unassembled WGS sequence"/>
</dbReference>
<name>A0ACC6IE63_9ACTN</name>
<organism evidence="1 2">
    <name type="scientific">Nocardioides zeae</name>
    <dbReference type="NCBI Taxonomy" id="1457234"/>
    <lineage>
        <taxon>Bacteria</taxon>
        <taxon>Bacillati</taxon>
        <taxon>Actinomycetota</taxon>
        <taxon>Actinomycetes</taxon>
        <taxon>Propionibacteriales</taxon>
        <taxon>Nocardioidaceae</taxon>
        <taxon>Nocardioides</taxon>
    </lineage>
</organism>
<proteinExistence type="predicted"/>